<evidence type="ECO:0000313" key="1">
    <source>
        <dbReference type="EMBL" id="MFD2067170.1"/>
    </source>
</evidence>
<name>A0ABW4WZP3_9BACT</name>
<sequence>MYSTLLEELSRAVGARLIIQFSYNGITYEVEPHLLGRDMNNQDCLCAWLTNVSGKETDLNGWRCFLLQDIRDLRALEQRFCHTRPGYKPYDDSMTRIYYRT</sequence>
<reference evidence="2" key="1">
    <citation type="journal article" date="2019" name="Int. J. Syst. Evol. Microbiol.">
        <title>The Global Catalogue of Microorganisms (GCM) 10K type strain sequencing project: providing services to taxonomists for standard genome sequencing and annotation.</title>
        <authorList>
            <consortium name="The Broad Institute Genomics Platform"/>
            <consortium name="The Broad Institute Genome Sequencing Center for Infectious Disease"/>
            <person name="Wu L."/>
            <person name="Ma J."/>
        </authorList>
    </citation>
    <scope>NUCLEOTIDE SEQUENCE [LARGE SCALE GENOMIC DNA]</scope>
    <source>
        <strain evidence="2">JCM 16545</strain>
    </source>
</reference>
<gene>
    <name evidence="1" type="ORF">ACFSKU_09775</name>
</gene>
<evidence type="ECO:0008006" key="3">
    <source>
        <dbReference type="Google" id="ProtNLM"/>
    </source>
</evidence>
<dbReference type="EMBL" id="JBHUHV010000029">
    <property type="protein sequence ID" value="MFD2067170.1"/>
    <property type="molecule type" value="Genomic_DNA"/>
</dbReference>
<protein>
    <recommendedName>
        <fullName evidence="3">WYL domain-containing protein</fullName>
    </recommendedName>
</protein>
<accession>A0ABW4WZP3</accession>
<dbReference type="Proteomes" id="UP001597369">
    <property type="component" value="Unassembled WGS sequence"/>
</dbReference>
<proteinExistence type="predicted"/>
<comment type="caution">
    <text evidence="1">The sequence shown here is derived from an EMBL/GenBank/DDBJ whole genome shotgun (WGS) entry which is preliminary data.</text>
</comment>
<keyword evidence="2" id="KW-1185">Reference proteome</keyword>
<evidence type="ECO:0000313" key="2">
    <source>
        <dbReference type="Proteomes" id="UP001597369"/>
    </source>
</evidence>
<organism evidence="1 2">
    <name type="scientific">Pontibacter silvestris</name>
    <dbReference type="NCBI Taxonomy" id="2305183"/>
    <lineage>
        <taxon>Bacteria</taxon>
        <taxon>Pseudomonadati</taxon>
        <taxon>Bacteroidota</taxon>
        <taxon>Cytophagia</taxon>
        <taxon>Cytophagales</taxon>
        <taxon>Hymenobacteraceae</taxon>
        <taxon>Pontibacter</taxon>
    </lineage>
</organism>